<accession>A0A9W6IMW2</accession>
<dbReference type="GO" id="GO:0020037">
    <property type="term" value="F:heme binding"/>
    <property type="evidence" value="ECO:0007669"/>
    <property type="project" value="InterPro"/>
</dbReference>
<gene>
    <name evidence="3" type="ORF">GCM10017621_19550</name>
</gene>
<dbReference type="PANTHER" id="PTHR10422:SF38">
    <property type="entry name" value="CYTOCHROME B SUBUNIT OF NITRIC OXIDE REDUCTASE"/>
    <property type="match status" value="1"/>
</dbReference>
<sequence>MQERSMRKMWAVLALILIVSFSWLGLLGNEIHRQAPPVPSAVVTRSGETVFTRDDIQTGRQVYQSMGGQQVGSIWGHGGYLAPDWSADWLHRESLVILDGWAEAEYGRAYGALAAEDQARLQTRLQAAQRENTYDPTTGHIVISDDRAAAIAVVSRHYVDLFGDAHALEGLREDYAIANNAIPDPARREAMTAFFFWSAWATTTQRPDEEVTYTNNWPHEPLVGNAPSGPNIMWSIASVILLIAGIAALVWWHAGRKEEEAPVPPKEDPFTGLKPTASMKATRKYFWTVIALFLAQIFLGAVTAHYAVEGHDFYGIPISDIIPYAVTRTWHTQLAIFWIATAWLATGLYLAPVLGGKEPKFQALGVNVLYVALLIVVVGSMAGEWLGVQQVFDLDMNFWFGHQGWEYVDLGRFWQLLLFAGLMIWLGLVGRALWPALKQPGEGRPLTVILFLSTIAIGLFYGAGLTWGKHTHLSMIEYWRWWVVHLWVEGFFEVFATAAIALLLVKLGLVRARTANHGVLFATIIFLTGGVLGTLHHLYFTGATTSVIAVGAVFSALEVVPLALIGHEALENYRMTKAARWVQNYKWPLYFFVGVCFWNLVGAGLLGFLINPPISLYYVQGLNLTATHGHAALFGVYGLLGIGLMLFCFRGLFAKSAWSDKMLAWSFWLLNGGLAMMVFMSLFPVGVLQAHASITEGLWYARSAEFLQQEIIHFLVWMRVPGDIVFSAGAFVLAAFAARLVWAGFRGQREDNAPVATPAE</sequence>
<reference evidence="3" key="1">
    <citation type="journal article" date="2014" name="Int. J. Syst. Evol. Microbiol.">
        <title>Complete genome sequence of Corynebacterium casei LMG S-19264T (=DSM 44701T), isolated from a smear-ripened cheese.</title>
        <authorList>
            <consortium name="US DOE Joint Genome Institute (JGI-PGF)"/>
            <person name="Walter F."/>
            <person name="Albersmeier A."/>
            <person name="Kalinowski J."/>
            <person name="Ruckert C."/>
        </authorList>
    </citation>
    <scope>NUCLEOTIDE SEQUENCE</scope>
    <source>
        <strain evidence="3">VKM B-1513</strain>
    </source>
</reference>
<dbReference type="Pfam" id="PF22085">
    <property type="entry name" value="NorB_cytochrome_c-like"/>
    <property type="match status" value="1"/>
</dbReference>
<feature type="transmembrane region" description="Helical" evidence="1">
    <location>
        <begin position="335"/>
        <end position="356"/>
    </location>
</feature>
<feature type="transmembrane region" description="Helical" evidence="1">
    <location>
        <begin position="232"/>
        <end position="252"/>
    </location>
</feature>
<feature type="transmembrane region" description="Helical" evidence="1">
    <location>
        <begin position="446"/>
        <end position="467"/>
    </location>
</feature>
<dbReference type="InterPro" id="IPR036927">
    <property type="entry name" value="Cyt_c_oxase-like_su1_sf"/>
</dbReference>
<dbReference type="EMBL" id="BSFE01000005">
    <property type="protein sequence ID" value="GLK52447.1"/>
    <property type="molecule type" value="Genomic_DNA"/>
</dbReference>
<dbReference type="GO" id="GO:0016020">
    <property type="term" value="C:membrane"/>
    <property type="evidence" value="ECO:0007669"/>
    <property type="project" value="InterPro"/>
</dbReference>
<feature type="transmembrane region" description="Helical" evidence="1">
    <location>
        <begin position="546"/>
        <end position="566"/>
    </location>
</feature>
<proteinExistence type="predicted"/>
<dbReference type="Proteomes" id="UP001143486">
    <property type="component" value="Unassembled WGS sequence"/>
</dbReference>
<feature type="transmembrane region" description="Helical" evidence="1">
    <location>
        <begin position="285"/>
        <end position="308"/>
    </location>
</feature>
<dbReference type="AlphaFoldDB" id="A0A9W6IMW2"/>
<dbReference type="Pfam" id="PF00115">
    <property type="entry name" value="COX1"/>
    <property type="match status" value="1"/>
</dbReference>
<feature type="transmembrane region" description="Helical" evidence="1">
    <location>
        <begin position="587"/>
        <end position="610"/>
    </location>
</feature>
<feature type="transmembrane region" description="Helical" evidence="1">
    <location>
        <begin position="517"/>
        <end position="540"/>
    </location>
</feature>
<feature type="transmembrane region" description="Helical" evidence="1">
    <location>
        <begin position="368"/>
        <end position="392"/>
    </location>
</feature>
<name>A0A9W6IMW2_9PROT</name>
<keyword evidence="1" id="KW-1133">Transmembrane helix</keyword>
<feature type="transmembrane region" description="Helical" evidence="1">
    <location>
        <begin position="630"/>
        <end position="653"/>
    </location>
</feature>
<keyword evidence="1" id="KW-0812">Transmembrane</keyword>
<dbReference type="Gene3D" id="1.20.210.10">
    <property type="entry name" value="Cytochrome c oxidase-like, subunit I domain"/>
    <property type="match status" value="1"/>
</dbReference>
<dbReference type="GO" id="GO:0009060">
    <property type="term" value="P:aerobic respiration"/>
    <property type="evidence" value="ECO:0007669"/>
    <property type="project" value="InterPro"/>
</dbReference>
<feature type="domain" description="Nitric oxide reductase subunit B cytochrome c-like" evidence="2">
    <location>
        <begin position="39"/>
        <end position="219"/>
    </location>
</feature>
<dbReference type="GO" id="GO:0004129">
    <property type="term" value="F:cytochrome-c oxidase activity"/>
    <property type="evidence" value="ECO:0007669"/>
    <property type="project" value="InterPro"/>
</dbReference>
<feature type="transmembrane region" description="Helical" evidence="1">
    <location>
        <begin position="412"/>
        <end position="434"/>
    </location>
</feature>
<dbReference type="InterPro" id="IPR000883">
    <property type="entry name" value="Cyt_C_Oxase_1"/>
</dbReference>
<keyword evidence="1" id="KW-0472">Membrane</keyword>
<dbReference type="SUPFAM" id="SSF81442">
    <property type="entry name" value="Cytochrome c oxidase subunit I-like"/>
    <property type="match status" value="1"/>
</dbReference>
<keyword evidence="4" id="KW-1185">Reference proteome</keyword>
<dbReference type="InterPro" id="IPR054309">
    <property type="entry name" value="NorB_cytochrome_c-like"/>
</dbReference>
<feature type="transmembrane region" description="Helical" evidence="1">
    <location>
        <begin position="724"/>
        <end position="742"/>
    </location>
</feature>
<protein>
    <submittedName>
        <fullName evidence="3">Nitric-oxide reductase large subunit</fullName>
    </submittedName>
</protein>
<organism evidence="3 4">
    <name type="scientific">Maricaulis virginensis</name>
    <dbReference type="NCBI Taxonomy" id="144022"/>
    <lineage>
        <taxon>Bacteria</taxon>
        <taxon>Pseudomonadati</taxon>
        <taxon>Pseudomonadota</taxon>
        <taxon>Alphaproteobacteria</taxon>
        <taxon>Maricaulales</taxon>
        <taxon>Maricaulaceae</taxon>
        <taxon>Maricaulis</taxon>
    </lineage>
</organism>
<dbReference type="PANTHER" id="PTHR10422">
    <property type="entry name" value="CYTOCHROME C OXIDASE SUBUNIT 1"/>
    <property type="match status" value="1"/>
</dbReference>
<evidence type="ECO:0000313" key="4">
    <source>
        <dbReference type="Proteomes" id="UP001143486"/>
    </source>
</evidence>
<evidence type="ECO:0000313" key="3">
    <source>
        <dbReference type="EMBL" id="GLK52447.1"/>
    </source>
</evidence>
<evidence type="ECO:0000256" key="1">
    <source>
        <dbReference type="SAM" id="Phobius"/>
    </source>
</evidence>
<feature type="transmembrane region" description="Helical" evidence="1">
    <location>
        <begin position="479"/>
        <end position="505"/>
    </location>
</feature>
<comment type="caution">
    <text evidence="3">The sequence shown here is derived from an EMBL/GenBank/DDBJ whole genome shotgun (WGS) entry which is preliminary data.</text>
</comment>
<reference evidence="3" key="2">
    <citation type="submission" date="2023-01" db="EMBL/GenBank/DDBJ databases">
        <authorList>
            <person name="Sun Q."/>
            <person name="Evtushenko L."/>
        </authorList>
    </citation>
    <scope>NUCLEOTIDE SEQUENCE</scope>
    <source>
        <strain evidence="3">VKM B-1513</strain>
    </source>
</reference>
<feature type="transmembrane region" description="Helical" evidence="1">
    <location>
        <begin position="665"/>
        <end position="683"/>
    </location>
</feature>
<evidence type="ECO:0000259" key="2">
    <source>
        <dbReference type="Pfam" id="PF22085"/>
    </source>
</evidence>